<feature type="compositionally biased region" description="Basic and acidic residues" evidence="1">
    <location>
        <begin position="1336"/>
        <end position="1348"/>
    </location>
</feature>
<feature type="compositionally biased region" description="Polar residues" evidence="1">
    <location>
        <begin position="1601"/>
        <end position="1611"/>
    </location>
</feature>
<feature type="domain" description="DUF7892" evidence="2">
    <location>
        <begin position="976"/>
        <end position="1013"/>
    </location>
</feature>
<gene>
    <name evidence="3" type="ORF">B7463_g2962</name>
</gene>
<name>A0A3E2HK02_SCYLI</name>
<evidence type="ECO:0000313" key="4">
    <source>
        <dbReference type="Proteomes" id="UP000258309"/>
    </source>
</evidence>
<evidence type="ECO:0000256" key="1">
    <source>
        <dbReference type="SAM" id="MobiDB-lite"/>
    </source>
</evidence>
<feature type="non-terminal residue" evidence="3">
    <location>
        <position position="1611"/>
    </location>
</feature>
<protein>
    <recommendedName>
        <fullName evidence="2">DUF7892 domain-containing protein</fullName>
    </recommendedName>
</protein>
<dbReference type="STRING" id="5539.A0A3E2HK02"/>
<feature type="region of interest" description="Disordered" evidence="1">
    <location>
        <begin position="387"/>
        <end position="407"/>
    </location>
</feature>
<feature type="compositionally biased region" description="Basic and acidic residues" evidence="1">
    <location>
        <begin position="1185"/>
        <end position="1194"/>
    </location>
</feature>
<feature type="compositionally biased region" description="Polar residues" evidence="1">
    <location>
        <begin position="26"/>
        <end position="46"/>
    </location>
</feature>
<sequence length="1611" mass="182593">MDSPGSDMVSESTDSSSAGSSPGGLRNNQVGVISTDKISASLTTAPINDHSDSASDVSMSPETEDEEDEPNNIIRVNEPAHPMGNSRTSTLLVTDSQEKRKRKHTGAAGEIFENGLLREAHKRRKPDDVPNMGVPSYEATLKKDWSVLPAPIWQRIFTFSSPKSLGRLLQVHKTFNMYLDPVSPYLSVGKTAPLANVLKLDSIWRASRRLFRPDMPHPLLGKSELDMWRLAYANVCQFCGKKNRPGITSHSDQWHPGPGENGVIPIWPFAVRSCGPCLQVQSIKEIDLLLSSSVPSPLMAALPFVFFTNDLHVIPQTTLETGQPPSAIQITKHFLKQHVEQIKQEFFEVKSIGSAAAEEWLKGLDDRGKERRNDALRWVRWEASGGLTRTRGAGPNETAQNSAQIQPSSVPLVASNSVSSTSSIAIPVFQSGDVVHEPGHVPSQIQLPKGLQPVQGSFASIPPRFDTPSQIGLPNYPSRSYPSLRHERTKEEVAELRAARRLEIERRCMLLDPPLPANVLAHMTSFQAAMQIIKPLDDAAWEILKPRLLSQREEAEQRESERIAQSRVVQERADERRYQDVQLKEAKDVVEKEWEDVQAPLRARIGGYTDEIIQEGWAGGDKVRKENCGKFAAEVLIYVRKRFYAEVAKDDAATRAAGQEPKTDPPDGPYTRRLVLENMKWVFDTKIKPITEKYRKELFLCSVCDTHFKFYGFEGVIQHYAAKHTSSLSLGSIVVHWKAEWPEDPPFNPDPTTAKTAFYSTAPNTNGSFPATAPPVQHTYGYSSYQPVPAAAPLQTQNPHIYQESPGPYYGHPHYNDQYMAHQNGPYAPPPLPQQQHFIDNSGYAATQYPVPPPHGSVQGYGESFQDYSQQVYAGHYPAPNQAAYGQPSLEATFQNPVPDNNGVYTGYVPQGQYTSNIPQPYQNRQVQFSHSVDTSLPTPEYRDQLLDIAHYAREIWNSITTVKEIPGSIRTGNGQAPDWKKDMIELPDISKVSGLAEAPGMDDQRLKLFAEALPEFFTSQPLPNINDKRQNGPKRHYGATTSEDKYEELAPSRDNHEKYYEAVESEPSEYHDGRYRTTEITTQAPPDESSFYPPSERSRDRRPLHYREDLAERRPRSPLEYQVRSRNGSDLHGSYTEVPVDKHYSYRLPNDDNYQPSGSRDPNMSRYRDLEPQSSTADYIVTDPRPDRPHESRPLPPDRIVDISTVPSSYRQVQTRAPDDGINEPSYLIPPSQGSEQIRGRNTKIKPEPAEAGSEDGELRVEPSPKPDMDIKKPTNEANEAAERFLSQFLQNEPTEEEARKAEEAERQKEEELRARWESERVEVMKRMYQTSAESTRRPHEYNDERTVPGSTRPTNIAGDQGATSEYGVPERVPVQQRPLRTYGYDDRYIGPAQDLPIDRERSPELVDRRYKLNNVVVYRDERQASQNTRRTPSRYARYESVRLENDRARSRSPIYVKMAPQAGQYRDRSPSAHPLPPEPVYHSRTPQPPPEDVAYERAPRQEYYRVYGDPRVRQPQYPDFEYVQVSDPHGDYVIRRPVRREAEPVYAAYQDDVYSRPPVYETRPQVSRSEAAYETRAPISRSDPAYYEEYDPRHPAPPSQTVVRQVRYQ</sequence>
<feature type="non-terminal residue" evidence="3">
    <location>
        <position position="1"/>
    </location>
</feature>
<feature type="region of interest" description="Disordered" evidence="1">
    <location>
        <begin position="1330"/>
        <end position="1386"/>
    </location>
</feature>
<feature type="compositionally biased region" description="Polar residues" evidence="1">
    <location>
        <begin position="1206"/>
        <end position="1216"/>
    </location>
</feature>
<comment type="caution">
    <text evidence="3">The sequence shown here is derived from an EMBL/GenBank/DDBJ whole genome shotgun (WGS) entry which is preliminary data.</text>
</comment>
<feature type="compositionally biased region" description="Low complexity" evidence="1">
    <location>
        <begin position="1"/>
        <end position="24"/>
    </location>
</feature>
<feature type="compositionally biased region" description="Polar residues" evidence="1">
    <location>
        <begin position="1153"/>
        <end position="1163"/>
    </location>
</feature>
<dbReference type="InterPro" id="IPR057214">
    <property type="entry name" value="DUF7892"/>
</dbReference>
<dbReference type="Pfam" id="PF25422">
    <property type="entry name" value="DUF7892"/>
    <property type="match status" value="1"/>
</dbReference>
<feature type="region of interest" description="Disordered" evidence="1">
    <location>
        <begin position="1289"/>
        <end position="1317"/>
    </location>
</feature>
<feature type="region of interest" description="Disordered" evidence="1">
    <location>
        <begin position="1425"/>
        <end position="1500"/>
    </location>
</feature>
<feature type="region of interest" description="Disordered" evidence="1">
    <location>
        <begin position="1559"/>
        <end position="1611"/>
    </location>
</feature>
<feature type="compositionally biased region" description="Polar residues" evidence="1">
    <location>
        <begin position="467"/>
        <end position="481"/>
    </location>
</feature>
<feature type="region of interest" description="Disordered" evidence="1">
    <location>
        <begin position="465"/>
        <end position="486"/>
    </location>
</feature>
<feature type="compositionally biased region" description="Basic and acidic residues" evidence="1">
    <location>
        <begin position="1069"/>
        <end position="1078"/>
    </location>
</feature>
<evidence type="ECO:0000259" key="2">
    <source>
        <dbReference type="Pfam" id="PF25422"/>
    </source>
</evidence>
<keyword evidence="4" id="KW-1185">Reference proteome</keyword>
<accession>A0A3E2HK02</accession>
<feature type="compositionally biased region" description="Basic and acidic residues" evidence="1">
    <location>
        <begin position="1438"/>
        <end position="1451"/>
    </location>
</feature>
<evidence type="ECO:0000313" key="3">
    <source>
        <dbReference type="EMBL" id="RFU33371.1"/>
    </source>
</evidence>
<dbReference type="Proteomes" id="UP000258309">
    <property type="component" value="Unassembled WGS sequence"/>
</dbReference>
<dbReference type="OrthoDB" id="2322499at2759"/>
<feature type="compositionally biased region" description="Basic and acidic residues" evidence="1">
    <location>
        <begin position="1043"/>
        <end position="1062"/>
    </location>
</feature>
<feature type="compositionally biased region" description="Polar residues" evidence="1">
    <location>
        <begin position="397"/>
        <end position="407"/>
    </location>
</feature>
<dbReference type="CDD" id="cd09917">
    <property type="entry name" value="F-box_SF"/>
    <property type="match status" value="1"/>
</dbReference>
<feature type="compositionally biased region" description="Basic and acidic residues" evidence="1">
    <location>
        <begin position="1258"/>
        <end position="1274"/>
    </location>
</feature>
<feature type="compositionally biased region" description="Basic and acidic residues" evidence="1">
    <location>
        <begin position="1097"/>
        <end position="1118"/>
    </location>
</feature>
<feature type="compositionally biased region" description="Basic and acidic residues" evidence="1">
    <location>
        <begin position="1298"/>
        <end position="1317"/>
    </location>
</feature>
<reference evidence="3 4" key="1">
    <citation type="submission" date="2018-05" db="EMBL/GenBank/DDBJ databases">
        <title>Draft genome sequence of Scytalidium lignicola DSM 105466, a ubiquitous saprotrophic fungus.</title>
        <authorList>
            <person name="Buettner E."/>
            <person name="Gebauer A.M."/>
            <person name="Hofrichter M."/>
            <person name="Liers C."/>
            <person name="Kellner H."/>
        </authorList>
    </citation>
    <scope>NUCLEOTIDE SEQUENCE [LARGE SCALE GENOMIC DNA]</scope>
    <source>
        <strain evidence="3 4">DSM 105466</strain>
    </source>
</reference>
<feature type="region of interest" description="Disordered" evidence="1">
    <location>
        <begin position="1"/>
        <end position="88"/>
    </location>
</feature>
<proteinExistence type="predicted"/>
<organism evidence="3 4">
    <name type="scientific">Scytalidium lignicola</name>
    <name type="common">Hyphomycete</name>
    <dbReference type="NCBI Taxonomy" id="5539"/>
    <lineage>
        <taxon>Eukaryota</taxon>
        <taxon>Fungi</taxon>
        <taxon>Dikarya</taxon>
        <taxon>Ascomycota</taxon>
        <taxon>Pezizomycotina</taxon>
        <taxon>Leotiomycetes</taxon>
        <taxon>Leotiomycetes incertae sedis</taxon>
        <taxon>Scytalidium</taxon>
    </lineage>
</organism>
<dbReference type="OMA" id="FPRFVES"/>
<feature type="region of interest" description="Disordered" evidence="1">
    <location>
        <begin position="1021"/>
        <end position="1274"/>
    </location>
</feature>
<dbReference type="EMBL" id="NCSJ02000036">
    <property type="protein sequence ID" value="RFU33371.1"/>
    <property type="molecule type" value="Genomic_DNA"/>
</dbReference>